<name>A0AAN9AE48_HALRR</name>
<keyword evidence="3" id="KW-1185">Reference proteome</keyword>
<organism evidence="2 3">
    <name type="scientific">Halocaridina rubra</name>
    <name type="common">Hawaiian red shrimp</name>
    <dbReference type="NCBI Taxonomy" id="373956"/>
    <lineage>
        <taxon>Eukaryota</taxon>
        <taxon>Metazoa</taxon>
        <taxon>Ecdysozoa</taxon>
        <taxon>Arthropoda</taxon>
        <taxon>Crustacea</taxon>
        <taxon>Multicrustacea</taxon>
        <taxon>Malacostraca</taxon>
        <taxon>Eumalacostraca</taxon>
        <taxon>Eucarida</taxon>
        <taxon>Decapoda</taxon>
        <taxon>Pleocyemata</taxon>
        <taxon>Caridea</taxon>
        <taxon>Atyoidea</taxon>
        <taxon>Atyidae</taxon>
        <taxon>Halocaridina</taxon>
    </lineage>
</organism>
<feature type="compositionally biased region" description="Low complexity" evidence="1">
    <location>
        <begin position="245"/>
        <end position="254"/>
    </location>
</feature>
<evidence type="ECO:0000256" key="1">
    <source>
        <dbReference type="SAM" id="MobiDB-lite"/>
    </source>
</evidence>
<feature type="non-terminal residue" evidence="2">
    <location>
        <position position="1"/>
    </location>
</feature>
<dbReference type="PANTHER" id="PTHR21579">
    <property type="entry name" value="PROTEIN TINCAR"/>
    <property type="match status" value="1"/>
</dbReference>
<feature type="compositionally biased region" description="Polar residues" evidence="1">
    <location>
        <begin position="272"/>
        <end position="281"/>
    </location>
</feature>
<dbReference type="PANTHER" id="PTHR21579:SF20">
    <property type="entry name" value="PROTEIN TINCAR"/>
    <property type="match status" value="1"/>
</dbReference>
<proteinExistence type="predicted"/>
<feature type="region of interest" description="Disordered" evidence="1">
    <location>
        <begin position="91"/>
        <end position="142"/>
    </location>
</feature>
<protein>
    <submittedName>
        <fullName evidence="2">Uncharacterized protein</fullName>
    </submittedName>
</protein>
<dbReference type="InterPro" id="IPR053291">
    <property type="entry name" value="Ommatidial_diff-associated"/>
</dbReference>
<gene>
    <name evidence="2" type="ORF">SK128_009246</name>
</gene>
<evidence type="ECO:0000313" key="3">
    <source>
        <dbReference type="Proteomes" id="UP001381693"/>
    </source>
</evidence>
<feature type="region of interest" description="Disordered" evidence="1">
    <location>
        <begin position="212"/>
        <end position="281"/>
    </location>
</feature>
<accession>A0AAN9AE48</accession>
<feature type="compositionally biased region" description="Polar residues" evidence="1">
    <location>
        <begin position="129"/>
        <end position="141"/>
    </location>
</feature>
<dbReference type="AlphaFoldDB" id="A0AAN9AE48"/>
<sequence length="281" mass="31359">STWNFKLRVTVARAYVSSARSIKLVNDVELASSDPRTQAYTPLLVVGSGKAYAINDNAPKKAIMNVVQKTHQEKRARGEEEEIYWLRPSQPVRTESPAKTASPRAKVTFDEEGIMSSPRRSRASKSPKTQKSTYLRATTLSESDDEAGDYAILTETQSTQQQQDPRYVDRQQILAYHRAMEERASSQNSDVHTVPDYEDAEYLHMRSPIASHILESQGPMTPRSTRSNDSGMVQEERSQRSDSVSTTSSNTPPENSEESGVLSGATDLIKQRLNTESTSRT</sequence>
<comment type="caution">
    <text evidence="2">The sequence shown here is derived from an EMBL/GenBank/DDBJ whole genome shotgun (WGS) entry which is preliminary data.</text>
</comment>
<reference evidence="2 3" key="1">
    <citation type="submission" date="2023-11" db="EMBL/GenBank/DDBJ databases">
        <title>Halocaridina rubra genome assembly.</title>
        <authorList>
            <person name="Smith C."/>
        </authorList>
    </citation>
    <scope>NUCLEOTIDE SEQUENCE [LARGE SCALE GENOMIC DNA]</scope>
    <source>
        <strain evidence="2">EP-1</strain>
        <tissue evidence="2">Whole</tissue>
    </source>
</reference>
<feature type="compositionally biased region" description="Polar residues" evidence="1">
    <location>
        <begin position="218"/>
        <end position="231"/>
    </location>
</feature>
<dbReference type="EMBL" id="JAXCGZ010003826">
    <property type="protein sequence ID" value="KAK7083035.1"/>
    <property type="molecule type" value="Genomic_DNA"/>
</dbReference>
<evidence type="ECO:0000313" key="2">
    <source>
        <dbReference type="EMBL" id="KAK7083035.1"/>
    </source>
</evidence>
<dbReference type="Proteomes" id="UP001381693">
    <property type="component" value="Unassembled WGS sequence"/>
</dbReference>